<evidence type="ECO:0000313" key="2">
    <source>
        <dbReference type="EMBL" id="BCS94758.1"/>
    </source>
</evidence>
<reference evidence="2 3" key="1">
    <citation type="submission" date="2021-02" db="EMBL/GenBank/DDBJ databases">
        <title>Complete genome of Desulfoluna sp. strain ASN36.</title>
        <authorList>
            <person name="Takahashi A."/>
            <person name="Kojima H."/>
            <person name="Fukui M."/>
        </authorList>
    </citation>
    <scope>NUCLEOTIDE SEQUENCE [LARGE SCALE GENOMIC DNA]</scope>
    <source>
        <strain evidence="2 3">ASN36</strain>
    </source>
</reference>
<evidence type="ECO:0000313" key="3">
    <source>
        <dbReference type="Proteomes" id="UP001320148"/>
    </source>
</evidence>
<organism evidence="2 3">
    <name type="scientific">Desulfoluna limicola</name>
    <dbReference type="NCBI Taxonomy" id="2810562"/>
    <lineage>
        <taxon>Bacteria</taxon>
        <taxon>Pseudomonadati</taxon>
        <taxon>Thermodesulfobacteriota</taxon>
        <taxon>Desulfobacteria</taxon>
        <taxon>Desulfobacterales</taxon>
        <taxon>Desulfolunaceae</taxon>
        <taxon>Desulfoluna</taxon>
    </lineage>
</organism>
<accession>A0ABN6EYL1</accession>
<dbReference type="EMBL" id="AP024488">
    <property type="protein sequence ID" value="BCS94758.1"/>
    <property type="molecule type" value="Genomic_DNA"/>
</dbReference>
<keyword evidence="3" id="KW-1185">Reference proteome</keyword>
<sequence>MACHQPPAAINNPPNSERINGHRMVLDPVEENVRFIAGQGDLSRPGTD</sequence>
<feature type="region of interest" description="Disordered" evidence="1">
    <location>
        <begin position="1"/>
        <end position="20"/>
    </location>
</feature>
<protein>
    <submittedName>
        <fullName evidence="2">Uncharacterized protein</fullName>
    </submittedName>
</protein>
<dbReference type="Proteomes" id="UP001320148">
    <property type="component" value="Chromosome"/>
</dbReference>
<proteinExistence type="predicted"/>
<gene>
    <name evidence="2" type="ORF">DSLASN_03900</name>
</gene>
<dbReference type="RefSeq" id="WP_236891055.1">
    <property type="nucleotide sequence ID" value="NZ_AP024488.1"/>
</dbReference>
<evidence type="ECO:0000256" key="1">
    <source>
        <dbReference type="SAM" id="MobiDB-lite"/>
    </source>
</evidence>
<name>A0ABN6EYL1_9BACT</name>